<dbReference type="PANTHER" id="PTHR36450">
    <property type="entry name" value="THIOREDOXIN"/>
    <property type="match status" value="1"/>
</dbReference>
<comment type="caution">
    <text evidence="2">The sequence shown here is derived from an EMBL/GenBank/DDBJ whole genome shotgun (WGS) entry which is preliminary data.</text>
</comment>
<reference evidence="2 3" key="1">
    <citation type="submission" date="2019-08" db="EMBL/GenBank/DDBJ databases">
        <title>Genome of Phaeodactylibacter luteus.</title>
        <authorList>
            <person name="Bowman J.P."/>
        </authorList>
    </citation>
    <scope>NUCLEOTIDE SEQUENCE [LARGE SCALE GENOMIC DNA]</scope>
    <source>
        <strain evidence="2 3">KCTC 42180</strain>
    </source>
</reference>
<dbReference type="RefSeq" id="WP_147165731.1">
    <property type="nucleotide sequence ID" value="NZ_VOOR01000003.1"/>
</dbReference>
<evidence type="ECO:0000313" key="2">
    <source>
        <dbReference type="EMBL" id="TXB68844.1"/>
    </source>
</evidence>
<evidence type="ECO:0000259" key="1">
    <source>
        <dbReference type="Pfam" id="PF13192"/>
    </source>
</evidence>
<protein>
    <submittedName>
        <fullName evidence="2">Thioredoxin family protein</fullName>
    </submittedName>
</protein>
<dbReference type="InterPro" id="IPR012336">
    <property type="entry name" value="Thioredoxin-like_fold"/>
</dbReference>
<dbReference type="Proteomes" id="UP000321580">
    <property type="component" value="Unassembled WGS sequence"/>
</dbReference>
<proteinExistence type="predicted"/>
<dbReference type="AlphaFoldDB" id="A0A5C6S349"/>
<dbReference type="EMBL" id="VOOR01000003">
    <property type="protein sequence ID" value="TXB68844.1"/>
    <property type="molecule type" value="Genomic_DNA"/>
</dbReference>
<dbReference type="PANTHER" id="PTHR36450:SF1">
    <property type="entry name" value="THIOREDOXIN"/>
    <property type="match status" value="1"/>
</dbReference>
<dbReference type="InterPro" id="IPR005243">
    <property type="entry name" value="THIRX-like_proc"/>
</dbReference>
<gene>
    <name evidence="2" type="ORF">FRY97_01915</name>
</gene>
<dbReference type="Gene3D" id="3.40.30.10">
    <property type="entry name" value="Glutaredoxin"/>
    <property type="match status" value="1"/>
</dbReference>
<keyword evidence="3" id="KW-1185">Reference proteome</keyword>
<sequence length="87" mass="9388">MKTIQVLGLGNNRHRQLTHLLEQELERMGLAIPVEQVMDIEVILASGVDAIPAVLVGGQVVYDGRALPTRAEVQGWLTAILQPGHAA</sequence>
<dbReference type="OrthoDB" id="9800630at2"/>
<evidence type="ECO:0000313" key="3">
    <source>
        <dbReference type="Proteomes" id="UP000321580"/>
    </source>
</evidence>
<organism evidence="2 3">
    <name type="scientific">Phaeodactylibacter luteus</name>
    <dbReference type="NCBI Taxonomy" id="1564516"/>
    <lineage>
        <taxon>Bacteria</taxon>
        <taxon>Pseudomonadati</taxon>
        <taxon>Bacteroidota</taxon>
        <taxon>Saprospiria</taxon>
        <taxon>Saprospirales</taxon>
        <taxon>Haliscomenobacteraceae</taxon>
        <taxon>Phaeodactylibacter</taxon>
    </lineage>
</organism>
<feature type="domain" description="Thioredoxin-like fold" evidence="1">
    <location>
        <begin position="3"/>
        <end position="77"/>
    </location>
</feature>
<name>A0A5C6S349_9BACT</name>
<dbReference type="Pfam" id="PF13192">
    <property type="entry name" value="Thioredoxin_3"/>
    <property type="match status" value="1"/>
</dbReference>
<accession>A0A5C6S349</accession>